<evidence type="ECO:0000256" key="4">
    <source>
        <dbReference type="ARBA" id="ARBA00038402"/>
    </source>
</evidence>
<dbReference type="GO" id="GO:0005655">
    <property type="term" value="C:nucleolar ribonuclease P complex"/>
    <property type="evidence" value="ECO:0007669"/>
    <property type="project" value="TreeGrafter"/>
</dbReference>
<dbReference type="GO" id="GO:0046872">
    <property type="term" value="F:metal ion binding"/>
    <property type="evidence" value="ECO:0007669"/>
    <property type="project" value="UniProtKB-KW"/>
</dbReference>
<dbReference type="AlphaFoldDB" id="A0A229XP95"/>
<dbReference type="Gene3D" id="6.20.50.20">
    <property type="match status" value="1"/>
</dbReference>
<dbReference type="Pfam" id="PF04032">
    <property type="entry name" value="Rpr2"/>
    <property type="match status" value="1"/>
</dbReference>
<evidence type="ECO:0008006" key="8">
    <source>
        <dbReference type="Google" id="ProtNLM"/>
    </source>
</evidence>
<comment type="caution">
    <text evidence="6">The sequence shown here is derived from an EMBL/GenBank/DDBJ whole genome shotgun (WGS) entry which is preliminary data.</text>
</comment>
<feature type="region of interest" description="Disordered" evidence="5">
    <location>
        <begin position="162"/>
        <end position="189"/>
    </location>
</feature>
<dbReference type="GO" id="GO:0008033">
    <property type="term" value="P:tRNA processing"/>
    <property type="evidence" value="ECO:0007669"/>
    <property type="project" value="UniProtKB-KW"/>
</dbReference>
<evidence type="ECO:0000256" key="1">
    <source>
        <dbReference type="ARBA" id="ARBA00022694"/>
    </source>
</evidence>
<gene>
    <name evidence="6" type="ORF">KXV57_004902</name>
</gene>
<organism evidence="6 7">
    <name type="scientific">Aspergillus fumigatus</name>
    <name type="common">Neosartorya fumigata</name>
    <dbReference type="NCBI Taxonomy" id="746128"/>
    <lineage>
        <taxon>Eukaryota</taxon>
        <taxon>Fungi</taxon>
        <taxon>Dikarya</taxon>
        <taxon>Ascomycota</taxon>
        <taxon>Pezizomycotina</taxon>
        <taxon>Eurotiomycetes</taxon>
        <taxon>Eurotiomycetidae</taxon>
        <taxon>Eurotiales</taxon>
        <taxon>Aspergillaceae</taxon>
        <taxon>Aspergillus</taxon>
        <taxon>Aspergillus subgen. Fumigati</taxon>
    </lineage>
</organism>
<protein>
    <recommendedName>
        <fullName evidence="8">RNAse P Rpr2/Rpp21 subunit domain-containing protein</fullName>
    </recommendedName>
</protein>
<keyword evidence="2" id="KW-0479">Metal-binding</keyword>
<name>A0A229XP95_ASPFM</name>
<evidence type="ECO:0000313" key="6">
    <source>
        <dbReference type="EMBL" id="KAH1907061.1"/>
    </source>
</evidence>
<sequence length="189" mass="21152">MAKPKDKKGSSGGVNSHLRARLEYLHNAASLLQSVALSSKKLDGQRADNGNPEISDSKRIVPHVVRPDIAAQKQSFATGPSNDTDRLSQLARVYVSHLRGVSLKSQLRLPVEVKHSFCKRCDTLLVPNVNCTHEIRNDSHGRRKPWADVLVIRCTTCGTEKRFPQTEKRSKKLAERRKEKAQAEKPDVK</sequence>
<dbReference type="PANTHER" id="PTHR14742">
    <property type="entry name" value="RIBONUCLEASE P SUBUNIT P21"/>
    <property type="match status" value="1"/>
</dbReference>
<dbReference type="InterPro" id="IPR007175">
    <property type="entry name" value="Rpr2/Snm1/Rpp21"/>
</dbReference>
<dbReference type="EMBL" id="JAIBSC010000031">
    <property type="protein sequence ID" value="KAH1907061.1"/>
    <property type="molecule type" value="Genomic_DNA"/>
</dbReference>
<keyword evidence="3" id="KW-0862">Zinc</keyword>
<accession>A0A229XP95</accession>
<dbReference type="Proteomes" id="UP000813423">
    <property type="component" value="Unassembled WGS sequence"/>
</dbReference>
<evidence type="ECO:0000256" key="5">
    <source>
        <dbReference type="SAM" id="MobiDB-lite"/>
    </source>
</evidence>
<evidence type="ECO:0000313" key="7">
    <source>
        <dbReference type="Proteomes" id="UP000813423"/>
    </source>
</evidence>
<comment type="similarity">
    <text evidence="4">Belongs to the eukaryotic/archaeal RNase P protein component 4 family.</text>
</comment>
<reference evidence="6" key="1">
    <citation type="submission" date="2021-08" db="EMBL/GenBank/DDBJ databases">
        <title>Global Aspergillus fumigatus from environmental and clinical sources.</title>
        <authorList>
            <person name="Barber A."/>
            <person name="Sae-Ong T."/>
        </authorList>
    </citation>
    <scope>NUCLEOTIDE SEQUENCE</scope>
    <source>
        <strain evidence="6">NRZ-2016-071</strain>
    </source>
</reference>
<evidence type="ECO:0000256" key="3">
    <source>
        <dbReference type="ARBA" id="ARBA00022833"/>
    </source>
</evidence>
<dbReference type="PANTHER" id="PTHR14742:SF0">
    <property type="entry name" value="RIBONUCLEASE P PROTEIN SUBUNIT P21"/>
    <property type="match status" value="1"/>
</dbReference>
<proteinExistence type="inferred from homology"/>
<keyword evidence="1" id="KW-0819">tRNA processing</keyword>
<evidence type="ECO:0000256" key="2">
    <source>
        <dbReference type="ARBA" id="ARBA00022723"/>
    </source>
</evidence>